<dbReference type="PANTHER" id="PTHR32134">
    <property type="entry name" value="FNIP REPEAT-CONTAINING PROTEIN"/>
    <property type="match status" value="1"/>
</dbReference>
<proteinExistence type="predicted"/>
<dbReference type="PANTHER" id="PTHR32134:SF169">
    <property type="entry name" value="FNIP REPEAT-CONTAINING PROTEIN-RELATED"/>
    <property type="match status" value="1"/>
</dbReference>
<dbReference type="Proteomes" id="UP000695562">
    <property type="component" value="Unassembled WGS sequence"/>
</dbReference>
<dbReference type="Gene3D" id="3.80.10.10">
    <property type="entry name" value="Ribonuclease Inhibitor"/>
    <property type="match status" value="1"/>
</dbReference>
<keyword evidence="4" id="KW-1185">Reference proteome</keyword>
<gene>
    <name evidence="3" type="ORF">CYY_009313</name>
</gene>
<protein>
    <recommendedName>
        <fullName evidence="5">FNIP repeat-containing protein</fullName>
    </recommendedName>
</protein>
<dbReference type="InterPro" id="IPR032675">
    <property type="entry name" value="LRR_dom_sf"/>
</dbReference>
<dbReference type="SUPFAM" id="SSF52058">
    <property type="entry name" value="L domain-like"/>
    <property type="match status" value="1"/>
</dbReference>
<dbReference type="InterPro" id="IPR008615">
    <property type="entry name" value="FNIP"/>
</dbReference>
<keyword evidence="2" id="KW-0175">Coiled coil</keyword>
<evidence type="ECO:0000313" key="4">
    <source>
        <dbReference type="Proteomes" id="UP000695562"/>
    </source>
</evidence>
<name>A0A8J4PLP2_9MYCE</name>
<sequence length="721" mass="79975">MTISTFPTPNNSINIIDSSGSNNVTPLSNSTAIAATTSPASASSSSLFLMIECIYCKSNIPYNNYNDHVYNEVQNTLRLHGIPLFPDHKEQQILNQQLSEINQKVILQDQKIKKLKSKKKRLKEKLKKFTSTSTSSGSVDNTISSNIGSVNINSSNNQITLIESKVVKPSNHGYTIDQIFFRIWRSLSIRNNIKSMVLDDIVIKATPTFISSESMISIPDSAWYSCSSDDRKIGELKNIERIRELELNLTTPLVQKILPKDIRKLVLKCNRLLVFEGIIPDKVEVLHLHGFPQSITSNLFPSCLKVLYLYEGFNHFIFPGALPNTLETLYLFDYSLPLQPNVLPNSITSLSFGPAFTQPISSNVIPSSVVELNFFGPIQLSTTAFLPKLKKLSVHINSQVIKYLLGPNSISELRFIGYLCTQPLKPFDIPPTVTCLNLGDYDHFQRLEPGVLLPTLKSLNLGSKLTKEPVKLILSSLTTLIMPSLKTIMGPIPSTVTYLDISGCQDPIKPNFIPNSVKTLIFNHSRDDVCIGAIPSSVTNLIFDSTFASHLPRGAIPDTVTSLRLGGANYMETIGSGVIPSSVKTLFLHTGHKQQPFILIPNSVTDLEIVDTYQMKPRFLPNSIQSLTVSNQNHPFLFGSIPPSVHTLFLVNNYSVIILPCEIPETVTKLKIKSVNYSVIEGSIPHSIKILDIDSPILSNRHNIPSTINTFIKSGTFDKIN</sequence>
<dbReference type="AlphaFoldDB" id="A0A8J4PLP2"/>
<evidence type="ECO:0000256" key="1">
    <source>
        <dbReference type="ARBA" id="ARBA00022737"/>
    </source>
</evidence>
<comment type="caution">
    <text evidence="3">The sequence shown here is derived from an EMBL/GenBank/DDBJ whole genome shotgun (WGS) entry which is preliminary data.</text>
</comment>
<feature type="coiled-coil region" evidence="2">
    <location>
        <begin position="105"/>
        <end position="132"/>
    </location>
</feature>
<dbReference type="InterPro" id="IPR051251">
    <property type="entry name" value="STK_FNIP-Repeat"/>
</dbReference>
<evidence type="ECO:0000313" key="3">
    <source>
        <dbReference type="EMBL" id="KAF2069369.1"/>
    </source>
</evidence>
<evidence type="ECO:0008006" key="5">
    <source>
        <dbReference type="Google" id="ProtNLM"/>
    </source>
</evidence>
<dbReference type="OrthoDB" id="24334at2759"/>
<dbReference type="Pfam" id="PF05725">
    <property type="entry name" value="FNIP"/>
    <property type="match status" value="5"/>
</dbReference>
<organism evidence="3 4">
    <name type="scientific">Polysphondylium violaceum</name>
    <dbReference type="NCBI Taxonomy" id="133409"/>
    <lineage>
        <taxon>Eukaryota</taxon>
        <taxon>Amoebozoa</taxon>
        <taxon>Evosea</taxon>
        <taxon>Eumycetozoa</taxon>
        <taxon>Dictyostelia</taxon>
        <taxon>Dictyosteliales</taxon>
        <taxon>Dictyosteliaceae</taxon>
        <taxon>Polysphondylium</taxon>
    </lineage>
</organism>
<keyword evidence="1" id="KW-0677">Repeat</keyword>
<accession>A0A8J4PLP2</accession>
<evidence type="ECO:0000256" key="2">
    <source>
        <dbReference type="SAM" id="Coils"/>
    </source>
</evidence>
<reference evidence="3" key="1">
    <citation type="submission" date="2020-01" db="EMBL/GenBank/DDBJ databases">
        <title>Development of genomics and gene disruption for Polysphondylium violaceum indicates a role for the polyketide synthase stlB in stalk morphogenesis.</title>
        <authorList>
            <person name="Narita B."/>
            <person name="Kawabe Y."/>
            <person name="Kin K."/>
            <person name="Saito T."/>
            <person name="Gibbs R."/>
            <person name="Kuspa A."/>
            <person name="Muzny D."/>
            <person name="Queller D."/>
            <person name="Richards S."/>
            <person name="Strassman J."/>
            <person name="Sucgang R."/>
            <person name="Worley K."/>
            <person name="Schaap P."/>
        </authorList>
    </citation>
    <scope>NUCLEOTIDE SEQUENCE</scope>
    <source>
        <strain evidence="3">QSvi11</strain>
    </source>
</reference>
<dbReference type="EMBL" id="AJWJ01000677">
    <property type="protein sequence ID" value="KAF2069369.1"/>
    <property type="molecule type" value="Genomic_DNA"/>
</dbReference>